<reference evidence="9" key="2">
    <citation type="submission" date="2023-03" db="EMBL/GenBank/DDBJ databases">
        <authorList>
            <person name="Inwood S.N."/>
            <person name="Skelly J.G."/>
            <person name="Guhlin J."/>
            <person name="Harrop T.W.R."/>
            <person name="Goldson S.G."/>
            <person name="Dearden P.K."/>
        </authorList>
    </citation>
    <scope>NUCLEOTIDE SEQUENCE</scope>
    <source>
        <strain evidence="9">Lincoln</strain>
        <tissue evidence="9">Whole body</tissue>
    </source>
</reference>
<feature type="domain" description="BP28 C-terminal" evidence="8">
    <location>
        <begin position="1843"/>
        <end position="2012"/>
    </location>
</feature>
<evidence type="ECO:0000256" key="2">
    <source>
        <dbReference type="ARBA" id="ARBA00010559"/>
    </source>
</evidence>
<dbReference type="InterPro" id="IPR056473">
    <property type="entry name" value="HEAT_Utp10/HEAT1"/>
</dbReference>
<evidence type="ECO:0000313" key="10">
    <source>
        <dbReference type="Proteomes" id="UP001168972"/>
    </source>
</evidence>
<dbReference type="GO" id="GO:0034455">
    <property type="term" value="C:t-UTP complex"/>
    <property type="evidence" value="ECO:0007669"/>
    <property type="project" value="TreeGrafter"/>
</dbReference>
<dbReference type="PANTHER" id="PTHR13457">
    <property type="entry name" value="BAP28"/>
    <property type="match status" value="1"/>
</dbReference>
<dbReference type="GO" id="GO:0032040">
    <property type="term" value="C:small-subunit processome"/>
    <property type="evidence" value="ECO:0007669"/>
    <property type="project" value="TreeGrafter"/>
</dbReference>
<dbReference type="Gene3D" id="1.25.10.10">
    <property type="entry name" value="Leucine-rich Repeat Variant"/>
    <property type="match status" value="2"/>
</dbReference>
<dbReference type="Pfam" id="PF08146">
    <property type="entry name" value="BP28CT"/>
    <property type="match status" value="1"/>
</dbReference>
<dbReference type="InterPro" id="IPR022125">
    <property type="entry name" value="U3snoRNP10_N"/>
</dbReference>
<dbReference type="GO" id="GO:0045943">
    <property type="term" value="P:positive regulation of transcription by RNA polymerase I"/>
    <property type="evidence" value="ECO:0007669"/>
    <property type="project" value="TreeGrafter"/>
</dbReference>
<evidence type="ECO:0000313" key="9">
    <source>
        <dbReference type="EMBL" id="KAK0180756.1"/>
    </source>
</evidence>
<dbReference type="GO" id="GO:0030515">
    <property type="term" value="F:snoRNA binding"/>
    <property type="evidence" value="ECO:0007669"/>
    <property type="project" value="TreeGrafter"/>
</dbReference>
<comment type="similarity">
    <text evidence="2 7">Belongs to the HEATR1/UTP10 family.</text>
</comment>
<protein>
    <recommendedName>
        <fullName evidence="7">HEAT repeat-containing protein 1</fullName>
    </recommendedName>
</protein>
<evidence type="ECO:0000259" key="8">
    <source>
        <dbReference type="SMART" id="SM01036"/>
    </source>
</evidence>
<comment type="function">
    <text evidence="7">Involved in nucleolar processing of pre-18S ribosomal RNA.</text>
</comment>
<dbReference type="Pfam" id="PF12397">
    <property type="entry name" value="U3snoRNP10"/>
    <property type="match status" value="1"/>
</dbReference>
<keyword evidence="10" id="KW-1185">Reference proteome</keyword>
<proteinExistence type="inferred from homology"/>
<name>A0AA39G3S4_MICHY</name>
<evidence type="ECO:0000256" key="3">
    <source>
        <dbReference type="ARBA" id="ARBA00022517"/>
    </source>
</evidence>
<dbReference type="PANTHER" id="PTHR13457:SF1">
    <property type="entry name" value="HEAT REPEAT-CONTAINING PROTEIN 1"/>
    <property type="match status" value="1"/>
</dbReference>
<reference evidence="9" key="1">
    <citation type="journal article" date="2023" name="bioRxiv">
        <title>Scaffold-level genome assemblies of two parasitoid biocontrol wasps reveal the parthenogenesis mechanism and an associated novel virus.</title>
        <authorList>
            <person name="Inwood S."/>
            <person name="Skelly J."/>
            <person name="Guhlin J."/>
            <person name="Harrop T."/>
            <person name="Goldson S."/>
            <person name="Dearden P."/>
        </authorList>
    </citation>
    <scope>NUCLEOTIDE SEQUENCE</scope>
    <source>
        <strain evidence="9">Lincoln</strain>
        <tissue evidence="9">Whole body</tissue>
    </source>
</reference>
<comment type="caution">
    <text evidence="9">The sequence shown here is derived from an EMBL/GenBank/DDBJ whole genome shotgun (WGS) entry which is preliminary data.</text>
</comment>
<evidence type="ECO:0000256" key="7">
    <source>
        <dbReference type="RuleBase" id="RU367065"/>
    </source>
</evidence>
<keyword evidence="6 7" id="KW-0687">Ribonucleoprotein</keyword>
<keyword evidence="4 7" id="KW-0698">rRNA processing</keyword>
<dbReference type="InterPro" id="IPR011989">
    <property type="entry name" value="ARM-like"/>
</dbReference>
<organism evidence="9 10">
    <name type="scientific">Microctonus hyperodae</name>
    <name type="common">Parasitoid wasp</name>
    <dbReference type="NCBI Taxonomy" id="165561"/>
    <lineage>
        <taxon>Eukaryota</taxon>
        <taxon>Metazoa</taxon>
        <taxon>Ecdysozoa</taxon>
        <taxon>Arthropoda</taxon>
        <taxon>Hexapoda</taxon>
        <taxon>Insecta</taxon>
        <taxon>Pterygota</taxon>
        <taxon>Neoptera</taxon>
        <taxon>Endopterygota</taxon>
        <taxon>Hymenoptera</taxon>
        <taxon>Apocrita</taxon>
        <taxon>Ichneumonoidea</taxon>
        <taxon>Braconidae</taxon>
        <taxon>Euphorinae</taxon>
        <taxon>Microctonus</taxon>
    </lineage>
</organism>
<dbReference type="SMART" id="SM01036">
    <property type="entry name" value="BP28CT"/>
    <property type="match status" value="1"/>
</dbReference>
<keyword evidence="3 7" id="KW-0690">Ribosome biogenesis</keyword>
<dbReference type="EMBL" id="JAQQBR010000002">
    <property type="protein sequence ID" value="KAK0180756.1"/>
    <property type="molecule type" value="Genomic_DNA"/>
</dbReference>
<evidence type="ECO:0000256" key="1">
    <source>
        <dbReference type="ARBA" id="ARBA00004604"/>
    </source>
</evidence>
<dbReference type="Pfam" id="PF23243">
    <property type="entry name" value="HEAT_HEATR1"/>
    <property type="match status" value="1"/>
</dbReference>
<dbReference type="GO" id="GO:0000462">
    <property type="term" value="P:maturation of SSU-rRNA from tricistronic rRNA transcript (SSU-rRNA, 5.8S rRNA, LSU-rRNA)"/>
    <property type="evidence" value="ECO:0007669"/>
    <property type="project" value="TreeGrafter"/>
</dbReference>
<dbReference type="InterPro" id="IPR012954">
    <property type="entry name" value="BP28_C_dom"/>
</dbReference>
<comment type="subcellular location">
    <subcellularLocation>
        <location evidence="1 7">Nucleus</location>
        <location evidence="1 7">Nucleolus</location>
    </subcellularLocation>
</comment>
<dbReference type="GO" id="GO:0030686">
    <property type="term" value="C:90S preribosome"/>
    <property type="evidence" value="ECO:0007669"/>
    <property type="project" value="TreeGrafter"/>
</dbReference>
<accession>A0AA39G3S4</accession>
<dbReference type="SUPFAM" id="SSF48371">
    <property type="entry name" value="ARM repeat"/>
    <property type="match status" value="2"/>
</dbReference>
<evidence type="ECO:0000256" key="5">
    <source>
        <dbReference type="ARBA" id="ARBA00023242"/>
    </source>
</evidence>
<evidence type="ECO:0000256" key="4">
    <source>
        <dbReference type="ARBA" id="ARBA00022552"/>
    </source>
</evidence>
<keyword evidence="5 7" id="KW-0539">Nucleus</keyword>
<sequence>MSTSLAEQLQKLRKPQTTLLLQDKKRPSLLFSPKEAANLDRETVFNIGNSGLEDLTKLSNAFKEFESNLFASSSVGLERSMHDVHTNKKIDVAIERFLIALAPYFLLNSAHKALEWLIYRYHIHEFNKDKFLMLILPYHETRMFVRALQLIDLTNKGDKWLWLEPLKKSGVPLSSMTLVNRVASDNGLLKLLCTHVVKATVTMTEMHGGQQSSVGALSSLYAFYTMAIVGAIERVPKISQVQIDHLLPTIAKGMSSPIVDFATSNCMILAKLSHHVQLNTNTMEHLLSKALRNPQLENQVMLLMTFLYESPYNRSFASTVPKKLLLIISQLSPSLLCKEINRMQKSLQINVSKFIIPLFESSIDYILDCSKYDDDHDNNDDDKSQVEGIKNMIKEILEQIIFDNDVIDIILNNTLKRSNIMKNLSRDTKDLFMELYGVIELKYPECFDEYLKTLMKRSDTNTEAKEALQFLISCGHCGVKNIKGSLNVLDGLNHHNAEQRIIALETLSNNVNEIMDDISESFQVMVKEVLLERLNDDDVRVVKMILERFSLNSLKSLFSTEILIDRLMRLLSQCHTIKKRSLAQSALKLLLELCKEGDYLVDDDKDTNIFIATLPYLFPSHNDEVNVAIYILKSEFAKKNKYLATLKDDVMGNAQSLLDAESIGSAAFHNILNWKLLPPTKNILNVMRQSFDKSGGGDATALFFNLILLGSVCRVPVGSLEPQVAHQVIQMAAEIINKYPRVKSLAKCNQLNGDKIQDALQLTSKGILPLQAGTYVLEMVHRRLNLQSNSILDFENDSEYAQLIVGLLDILFDGMKSQKHRAHYSWCLQIFFQRHCPTSQDMLRFLAQFFIKPVKAETSLHCLKIALAVLKNECNNTNDKMMEWIFQNEIFIVNLLVALSRVNKRCREAAVDILMQITSMDLSKGNACFCLLSKLSEKKTEIIMDAEQLPIILYTLLSPDPDVRHQMKKKLRGELQEAREFLMNIILNNKMPIHATSQLLNLLVCVNASKIVEQLTCGIGCKLLIELNDTNNTSTNKIFSKIMLKNILERINSTTVDALMVKEVWEFFDSAITNYNIKIPIENEGDKLIQTQVSPSVILLRQIDELFFENCGHLSNLQAKILAKLVDIVTDCEIGSIVTTAIKATRRIIIDARLVVDELRKMSVNEFASKPAGASKKKNKLLPQQRSGEIVMINRREWKRGITILEFIQAAENIVHEKHLMKVLFDLLRMSLAECDTEPSPSVEYANQLVLSIIYHLTVKNLPIPNAHEQVELISQCIRMSRNPQTHHHALIVLVELFKVAHVDIALHNIMPIFTFMGNSVLRQDDAYSIQIISKIIETVVPTILNVDSEIHACTILRTFIVSLPDIPEHRRIPLFVKLLELMNDNLYLFYLIMFECHVKIIQDYQKDIDSSLSLDRLKFALTISLEFPPDALIHVCVKLLEFLRSLPVEIDENNGKKYSDSKKHIFDITNSTPKQLRHYKYTIVQFLSNLVSSSDFINRIGILDVHKTSQLVPYYNNLFIELILMIESASKSADVHQGKLKGKYWRVLVNNLYDILNCINYLLPNGVFIMSIKKLINPNQMVMIVRRNAINLMNIRLQQRKFDGDDRDQLLILIQPLLEIVMKDKNDDGTEIINQELEIQQTLVVTLTLLAKNWANEFPEKFQPVLAGLTEKLMEIKDEPLLGSVVLAVAELCGTMQTHAIKYINKFVPAIIKLLRNHCDNNKSLSSSVFITSVVTALQKIVESMSSFLSLYLNELLLELCRASCMYNIDHVNVNENEKNTKISHVVARIQATALKLSCSVPMRVLLPAVEKTYRILMEMKLYRCIGPLMGIFSESFNHITGRDVELAIGDIGQLFLQILQFREVMKIEVANTNVDEIDSNIITEIEDRVGKAVVSCVLKLSEATFRPFYYKLYDWAARNDGMHKERCITFYRLSLNIAECLKSLFVLFAGHFLNHAALLLSHNMVINDDQHMENGVDTEYRIEQESNRIELIDAILMTFYKVFSYDAHHFVNKERFEILAGPIVDQTENVIGSTDDHERRAQELIIPCISAFASAIQDDSLHKQLVYQTLLKTRHANPVVRRTGLGALLGIARKLGEDFMPLLSETIPFIAEMLEDEDEVTEKAAQNTVRVLEEILGEPLQKYF</sequence>
<evidence type="ECO:0000256" key="6">
    <source>
        <dbReference type="ARBA" id="ARBA00023274"/>
    </source>
</evidence>
<dbReference type="Proteomes" id="UP001168972">
    <property type="component" value="Unassembled WGS sequence"/>
</dbReference>
<gene>
    <name evidence="9" type="ORF">PV327_003107</name>
</gene>
<dbReference type="InterPro" id="IPR016024">
    <property type="entry name" value="ARM-type_fold"/>
</dbReference>
<dbReference type="InterPro" id="IPR040191">
    <property type="entry name" value="UTP10"/>
</dbReference>